<evidence type="ECO:0000313" key="2">
    <source>
        <dbReference type="Proteomes" id="UP000811609"/>
    </source>
</evidence>
<evidence type="ECO:0000313" key="1">
    <source>
        <dbReference type="EMBL" id="KAG6658877.1"/>
    </source>
</evidence>
<sequence length="46" mass="5086">MHSCQIGEKALSRSSISFALLTLWHIHYRDSQVSATNLMVVQGIVG</sequence>
<gene>
    <name evidence="1" type="ORF">CIPAW_04G192100</name>
</gene>
<protein>
    <submittedName>
        <fullName evidence="1">Uncharacterized protein</fullName>
    </submittedName>
</protein>
<reference evidence="1" key="1">
    <citation type="submission" date="2020-12" db="EMBL/GenBank/DDBJ databases">
        <title>WGS assembly of Carya illinoinensis cv. Pawnee.</title>
        <authorList>
            <person name="Platts A."/>
            <person name="Shu S."/>
            <person name="Wright S."/>
            <person name="Barry K."/>
            <person name="Edger P."/>
            <person name="Pires J.C."/>
            <person name="Schmutz J."/>
        </authorList>
    </citation>
    <scope>NUCLEOTIDE SEQUENCE</scope>
    <source>
        <tissue evidence="1">Leaf</tissue>
    </source>
</reference>
<dbReference type="EMBL" id="CM031812">
    <property type="protein sequence ID" value="KAG6658877.1"/>
    <property type="molecule type" value="Genomic_DNA"/>
</dbReference>
<organism evidence="1 2">
    <name type="scientific">Carya illinoinensis</name>
    <name type="common">Pecan</name>
    <dbReference type="NCBI Taxonomy" id="32201"/>
    <lineage>
        <taxon>Eukaryota</taxon>
        <taxon>Viridiplantae</taxon>
        <taxon>Streptophyta</taxon>
        <taxon>Embryophyta</taxon>
        <taxon>Tracheophyta</taxon>
        <taxon>Spermatophyta</taxon>
        <taxon>Magnoliopsida</taxon>
        <taxon>eudicotyledons</taxon>
        <taxon>Gunneridae</taxon>
        <taxon>Pentapetalae</taxon>
        <taxon>rosids</taxon>
        <taxon>fabids</taxon>
        <taxon>Fagales</taxon>
        <taxon>Juglandaceae</taxon>
        <taxon>Carya</taxon>
    </lineage>
</organism>
<comment type="caution">
    <text evidence="1">The sequence shown here is derived from an EMBL/GenBank/DDBJ whole genome shotgun (WGS) entry which is preliminary data.</text>
</comment>
<proteinExistence type="predicted"/>
<dbReference type="Proteomes" id="UP000811609">
    <property type="component" value="Chromosome 4"/>
</dbReference>
<keyword evidence="2" id="KW-1185">Reference proteome</keyword>
<name>A0A8T1QWG7_CARIL</name>
<accession>A0A8T1QWG7</accession>
<dbReference type="AlphaFoldDB" id="A0A8T1QWG7"/>